<dbReference type="RefSeq" id="WP_039491246.1">
    <property type="nucleotide sequence ID" value="NZ_CBCSDF010000024.1"/>
</dbReference>
<evidence type="ECO:0000256" key="1">
    <source>
        <dbReference type="SAM" id="Phobius"/>
    </source>
</evidence>
<protein>
    <submittedName>
        <fullName evidence="2">DUF2798 domain-containing protein</fullName>
    </submittedName>
</protein>
<feature type="transmembrane region" description="Helical" evidence="1">
    <location>
        <begin position="7"/>
        <end position="28"/>
    </location>
</feature>
<dbReference type="EMBL" id="WEIA01000022">
    <property type="protein sequence ID" value="NLR24002.1"/>
    <property type="molecule type" value="Genomic_DNA"/>
</dbReference>
<gene>
    <name evidence="2" type="ORF">F9Y85_22340</name>
    <name evidence="3" type="ORF">R5H13_24105</name>
</gene>
<dbReference type="AlphaFoldDB" id="A0A8I2H8E5"/>
<keyword evidence="1" id="KW-0472">Membrane</keyword>
<proteinExistence type="predicted"/>
<dbReference type="InterPro" id="IPR021529">
    <property type="entry name" value="DUF2798"/>
</dbReference>
<feature type="transmembrane region" description="Helical" evidence="1">
    <location>
        <begin position="81"/>
        <end position="103"/>
    </location>
</feature>
<keyword evidence="5" id="KW-1185">Reference proteome</keyword>
<reference evidence="3 5" key="2">
    <citation type="submission" date="2023-10" db="EMBL/GenBank/DDBJ databases">
        <title>To unveil natural product biosynthetic capacity in Pseudoalteromonas.</title>
        <authorList>
            <person name="Wang J."/>
        </authorList>
    </citation>
    <scope>NUCLEOTIDE SEQUENCE [LARGE SCALE GENOMIC DNA]</scope>
    <source>
        <strain evidence="3 5">DSM 15914</strain>
    </source>
</reference>
<keyword evidence="1" id="KW-1133">Transmembrane helix</keyword>
<evidence type="ECO:0000313" key="3">
    <source>
        <dbReference type="EMBL" id="WOX30958.1"/>
    </source>
</evidence>
<evidence type="ECO:0000313" key="2">
    <source>
        <dbReference type="EMBL" id="NLR24002.1"/>
    </source>
</evidence>
<reference evidence="2" key="1">
    <citation type="submission" date="2019-10" db="EMBL/GenBank/DDBJ databases">
        <authorList>
            <person name="Paulsen S."/>
        </authorList>
    </citation>
    <scope>NUCLEOTIDE SEQUENCE</scope>
    <source>
        <strain evidence="2">LMG 19692</strain>
    </source>
</reference>
<evidence type="ECO:0000313" key="4">
    <source>
        <dbReference type="Proteomes" id="UP000646877"/>
    </source>
</evidence>
<name>A0A8I2H8E5_9GAMM</name>
<keyword evidence="1" id="KW-0812">Transmembrane</keyword>
<dbReference type="Proteomes" id="UP000646877">
    <property type="component" value="Unassembled WGS sequence"/>
</dbReference>
<evidence type="ECO:0000313" key="5">
    <source>
        <dbReference type="Proteomes" id="UP001304419"/>
    </source>
</evidence>
<accession>A0A8I2H8E5</accession>
<dbReference type="Proteomes" id="UP001304419">
    <property type="component" value="Chromosome 2"/>
</dbReference>
<dbReference type="Pfam" id="PF11391">
    <property type="entry name" value="DUF2798"/>
    <property type="match status" value="2"/>
</dbReference>
<dbReference type="EMBL" id="CP137579">
    <property type="protein sequence ID" value="WOX30958.1"/>
    <property type="molecule type" value="Genomic_DNA"/>
</dbReference>
<sequence>MNLVKKVLVAAPMVIALVGILTFVMTYQNIGFTNRFVEQWLTSTLLSATTIAPIGFVMVMVISKVAESLMPNTAKIIKNTVIGISMAIIMEGIMAAVTTINNVPYRSMSEFINTWFHAFTIALPVGLLISVFMTLTVKPRLERFMAS</sequence>
<feature type="transmembrane region" description="Helical" evidence="1">
    <location>
        <begin position="40"/>
        <end position="61"/>
    </location>
</feature>
<organism evidence="2 4">
    <name type="scientific">Pseudoalteromonas maricaloris</name>
    <dbReference type="NCBI Taxonomy" id="184924"/>
    <lineage>
        <taxon>Bacteria</taxon>
        <taxon>Pseudomonadati</taxon>
        <taxon>Pseudomonadota</taxon>
        <taxon>Gammaproteobacteria</taxon>
        <taxon>Alteromonadales</taxon>
        <taxon>Pseudoalteromonadaceae</taxon>
        <taxon>Pseudoalteromonas</taxon>
    </lineage>
</organism>
<feature type="transmembrane region" description="Helical" evidence="1">
    <location>
        <begin position="115"/>
        <end position="137"/>
    </location>
</feature>